<proteinExistence type="predicted"/>
<feature type="compositionally biased region" description="Polar residues" evidence="1">
    <location>
        <begin position="30"/>
        <end position="47"/>
    </location>
</feature>
<evidence type="ECO:0000313" key="2">
    <source>
        <dbReference type="EMBL" id="OMP05105.1"/>
    </source>
</evidence>
<feature type="compositionally biased region" description="Basic and acidic residues" evidence="1">
    <location>
        <begin position="1"/>
        <end position="14"/>
    </location>
</feature>
<sequence>MGMKDEQAKAESRRRLIYTKFGPKQKPKPDQSSNTHASMSNKASNFL</sequence>
<dbReference type="EMBL" id="AWUE01014107">
    <property type="protein sequence ID" value="OMP05105.1"/>
    <property type="molecule type" value="Genomic_DNA"/>
</dbReference>
<gene>
    <name evidence="2" type="ORF">COLO4_09047</name>
</gene>
<accession>A0A1R3KDE8</accession>
<comment type="caution">
    <text evidence="2">The sequence shown here is derived from an EMBL/GenBank/DDBJ whole genome shotgun (WGS) entry which is preliminary data.</text>
</comment>
<dbReference type="AlphaFoldDB" id="A0A1R3KDE8"/>
<protein>
    <submittedName>
        <fullName evidence="2">Uncharacterized protein</fullName>
    </submittedName>
</protein>
<dbReference type="Proteomes" id="UP000187203">
    <property type="component" value="Unassembled WGS sequence"/>
</dbReference>
<name>A0A1R3KDE8_9ROSI</name>
<organism evidence="2 3">
    <name type="scientific">Corchorus olitorius</name>
    <dbReference type="NCBI Taxonomy" id="93759"/>
    <lineage>
        <taxon>Eukaryota</taxon>
        <taxon>Viridiplantae</taxon>
        <taxon>Streptophyta</taxon>
        <taxon>Embryophyta</taxon>
        <taxon>Tracheophyta</taxon>
        <taxon>Spermatophyta</taxon>
        <taxon>Magnoliopsida</taxon>
        <taxon>eudicotyledons</taxon>
        <taxon>Gunneridae</taxon>
        <taxon>Pentapetalae</taxon>
        <taxon>rosids</taxon>
        <taxon>malvids</taxon>
        <taxon>Malvales</taxon>
        <taxon>Malvaceae</taxon>
        <taxon>Grewioideae</taxon>
        <taxon>Apeibeae</taxon>
        <taxon>Corchorus</taxon>
    </lineage>
</organism>
<keyword evidence="3" id="KW-1185">Reference proteome</keyword>
<feature type="region of interest" description="Disordered" evidence="1">
    <location>
        <begin position="1"/>
        <end position="47"/>
    </location>
</feature>
<evidence type="ECO:0000256" key="1">
    <source>
        <dbReference type="SAM" id="MobiDB-lite"/>
    </source>
</evidence>
<evidence type="ECO:0000313" key="3">
    <source>
        <dbReference type="Proteomes" id="UP000187203"/>
    </source>
</evidence>
<reference evidence="3" key="1">
    <citation type="submission" date="2013-09" db="EMBL/GenBank/DDBJ databases">
        <title>Corchorus olitorius genome sequencing.</title>
        <authorList>
            <person name="Alam M."/>
            <person name="Haque M.S."/>
            <person name="Islam M.S."/>
            <person name="Emdad E.M."/>
            <person name="Islam M.M."/>
            <person name="Ahmed B."/>
            <person name="Halim A."/>
            <person name="Hossen Q.M.M."/>
            <person name="Hossain M.Z."/>
            <person name="Ahmed R."/>
            <person name="Khan M.M."/>
            <person name="Islam R."/>
            <person name="Rashid M.M."/>
            <person name="Khan S.A."/>
            <person name="Rahman M.S."/>
            <person name="Alam M."/>
            <person name="Yahiya A.S."/>
            <person name="Khan M.S."/>
            <person name="Azam M.S."/>
            <person name="Haque T."/>
            <person name="Lashkar M.Z.H."/>
            <person name="Akhand A.I."/>
            <person name="Morshed G."/>
            <person name="Roy S."/>
            <person name="Uddin K.S."/>
            <person name="Rabeya T."/>
            <person name="Hossain A.S."/>
            <person name="Chowdhury A."/>
            <person name="Snigdha A.R."/>
            <person name="Mortoza M.S."/>
            <person name="Matin S.A."/>
            <person name="Hoque S.M.E."/>
            <person name="Islam M.K."/>
            <person name="Roy D.K."/>
            <person name="Haider R."/>
            <person name="Moosa M.M."/>
            <person name="Elias S.M."/>
            <person name="Hasan A.M."/>
            <person name="Jahan S."/>
            <person name="Shafiuddin M."/>
            <person name="Mahmood N."/>
            <person name="Shommy N.S."/>
        </authorList>
    </citation>
    <scope>NUCLEOTIDE SEQUENCE [LARGE SCALE GENOMIC DNA]</scope>
    <source>
        <strain evidence="3">cv. O-4</strain>
    </source>
</reference>